<name>F4QS51_9CAUL</name>
<evidence type="ECO:0000313" key="2">
    <source>
        <dbReference type="EMBL" id="EGF89571.1"/>
    </source>
</evidence>
<dbReference type="AlphaFoldDB" id="F4QS51"/>
<dbReference type="EMBL" id="GL883080">
    <property type="protein sequence ID" value="EGF89571.1"/>
    <property type="molecule type" value="Genomic_DNA"/>
</dbReference>
<accession>F4QS51</accession>
<dbReference type="Proteomes" id="UP000006512">
    <property type="component" value="Unassembled WGS sequence"/>
</dbReference>
<evidence type="ECO:0000256" key="1">
    <source>
        <dbReference type="SAM" id="MobiDB-lite"/>
    </source>
</evidence>
<dbReference type="RefSeq" id="WP_006274766.1">
    <property type="nucleotide sequence ID" value="NZ_GL883080.1"/>
</dbReference>
<organism evidence="2 3">
    <name type="scientific">Asticcacaulis biprosthecium C19</name>
    <dbReference type="NCBI Taxonomy" id="715226"/>
    <lineage>
        <taxon>Bacteria</taxon>
        <taxon>Pseudomonadati</taxon>
        <taxon>Pseudomonadota</taxon>
        <taxon>Alphaproteobacteria</taxon>
        <taxon>Caulobacterales</taxon>
        <taxon>Caulobacteraceae</taxon>
        <taxon>Asticcacaulis</taxon>
    </lineage>
</organism>
<keyword evidence="3" id="KW-1185">Reference proteome</keyword>
<feature type="compositionally biased region" description="Basic and acidic residues" evidence="1">
    <location>
        <begin position="1"/>
        <end position="15"/>
    </location>
</feature>
<evidence type="ECO:0000313" key="3">
    <source>
        <dbReference type="Proteomes" id="UP000006512"/>
    </source>
</evidence>
<proteinExistence type="predicted"/>
<dbReference type="HOGENOM" id="CLU_2614357_0_0_5"/>
<feature type="region of interest" description="Disordered" evidence="1">
    <location>
        <begin position="1"/>
        <end position="32"/>
    </location>
</feature>
<gene>
    <name evidence="2" type="ORF">ABI_39880</name>
</gene>
<protein>
    <submittedName>
        <fullName evidence="2">Uncharacterized protein</fullName>
    </submittedName>
</protein>
<dbReference type="STRING" id="715226.ABI_39880"/>
<sequence length="78" mass="8290">MIISYKRGEETRDRTGLQLAPHSSALDTPTETGRSAVLDPLVYRAGAETQVNTTTADHQEVAAVAALSDGGYVITWAS</sequence>
<reference evidence="3" key="1">
    <citation type="submission" date="2011-03" db="EMBL/GenBank/DDBJ databases">
        <title>Draft genome sequence of Brevundimonas diminuta.</title>
        <authorList>
            <person name="Brown P.J.B."/>
            <person name="Buechlein A."/>
            <person name="Hemmerich C."/>
            <person name="Brun Y.V."/>
        </authorList>
    </citation>
    <scope>NUCLEOTIDE SEQUENCE [LARGE SCALE GENOMIC DNA]</scope>
    <source>
        <strain evidence="3">C19</strain>
    </source>
</reference>